<sequence>MQACSVDKACVDIGSGVIEPAPVRSGESLGEPANLAIGAESDSGSLEPLSAVDPHGIGTIHEDIGDIALLQEDLERPGADELAPQALDERQHRLIAEDDALGSER</sequence>
<dbReference type="EMBL" id="CAFBPD010000118">
    <property type="protein sequence ID" value="CAB5008594.1"/>
    <property type="molecule type" value="Genomic_DNA"/>
</dbReference>
<feature type="region of interest" description="Disordered" evidence="1">
    <location>
        <begin position="79"/>
        <end position="105"/>
    </location>
</feature>
<accession>A0A6J7Q2Y5</accession>
<proteinExistence type="predicted"/>
<protein>
    <submittedName>
        <fullName evidence="2">Unannotated protein</fullName>
    </submittedName>
</protein>
<reference evidence="2" key="1">
    <citation type="submission" date="2020-05" db="EMBL/GenBank/DDBJ databases">
        <authorList>
            <person name="Chiriac C."/>
            <person name="Salcher M."/>
            <person name="Ghai R."/>
            <person name="Kavagutti S V."/>
        </authorList>
    </citation>
    <scope>NUCLEOTIDE SEQUENCE</scope>
</reference>
<feature type="compositionally biased region" description="Basic and acidic residues" evidence="1">
    <location>
        <begin position="87"/>
        <end position="105"/>
    </location>
</feature>
<name>A0A6J7Q2Y5_9ZZZZ</name>
<evidence type="ECO:0000256" key="1">
    <source>
        <dbReference type="SAM" id="MobiDB-lite"/>
    </source>
</evidence>
<dbReference type="AlphaFoldDB" id="A0A6J7Q2Y5"/>
<evidence type="ECO:0000313" key="2">
    <source>
        <dbReference type="EMBL" id="CAB5008594.1"/>
    </source>
</evidence>
<gene>
    <name evidence="2" type="ORF">UFOPK4061_00754</name>
</gene>
<organism evidence="2">
    <name type="scientific">freshwater metagenome</name>
    <dbReference type="NCBI Taxonomy" id="449393"/>
    <lineage>
        <taxon>unclassified sequences</taxon>
        <taxon>metagenomes</taxon>
        <taxon>ecological metagenomes</taxon>
    </lineage>
</organism>